<keyword evidence="6" id="KW-1185">Reference proteome</keyword>
<proteinExistence type="predicted"/>
<dbReference type="EMBL" id="PDCG01000001">
    <property type="protein sequence ID" value="RBP98562.1"/>
    <property type="molecule type" value="Genomic_DNA"/>
</dbReference>
<reference evidence="5 6" key="1">
    <citation type="submission" date="2017-10" db="EMBL/GenBank/DDBJ databases">
        <title>Bifidobacterium xylocopum sp. nov. and Bifidobacterium aemilianum sp. nov., from the carpenter bee (Xylocopa violacea) digestive tract.</title>
        <authorList>
            <person name="Alberoni D."/>
            <person name="Baffoni L."/>
            <person name="Di Gioia D."/>
            <person name="Gaggia F."/>
            <person name="Biavati B."/>
        </authorList>
    </citation>
    <scope>NUCLEOTIDE SEQUENCE [LARGE SCALE GENOMIC DNA]</scope>
    <source>
        <strain evidence="5 6">XV10</strain>
    </source>
</reference>
<dbReference type="Gene3D" id="3.30.499.10">
    <property type="entry name" value="Aconitase, domain 3"/>
    <property type="match status" value="1"/>
</dbReference>
<evidence type="ECO:0000256" key="1">
    <source>
        <dbReference type="ARBA" id="ARBA00022723"/>
    </source>
</evidence>
<evidence type="ECO:0000256" key="3">
    <source>
        <dbReference type="ARBA" id="ARBA00023014"/>
    </source>
</evidence>
<dbReference type="OrthoDB" id="9802769at2"/>
<dbReference type="AlphaFoldDB" id="A0A366KBD7"/>
<comment type="caution">
    <text evidence="5">The sequence shown here is derived from an EMBL/GenBank/DDBJ whole genome shotgun (WGS) entry which is preliminary data.</text>
</comment>
<keyword evidence="1" id="KW-0479">Metal-binding</keyword>
<dbReference type="InterPro" id="IPR036008">
    <property type="entry name" value="Aconitase_4Fe-4S_dom"/>
</dbReference>
<evidence type="ECO:0000313" key="5">
    <source>
        <dbReference type="EMBL" id="RBP98562.1"/>
    </source>
</evidence>
<dbReference type="GO" id="GO:0051536">
    <property type="term" value="F:iron-sulfur cluster binding"/>
    <property type="evidence" value="ECO:0007669"/>
    <property type="project" value="UniProtKB-KW"/>
</dbReference>
<feature type="domain" description="Aconitase/3-isopropylmalate dehydratase large subunit alpha/beta/alpha" evidence="4">
    <location>
        <begin position="1"/>
        <end position="44"/>
    </location>
</feature>
<dbReference type="Pfam" id="PF00330">
    <property type="entry name" value="Aconitase"/>
    <property type="match status" value="1"/>
</dbReference>
<dbReference type="GO" id="GO:0046872">
    <property type="term" value="F:metal ion binding"/>
    <property type="evidence" value="ECO:0007669"/>
    <property type="project" value="UniProtKB-KW"/>
</dbReference>
<dbReference type="SUPFAM" id="SSF53732">
    <property type="entry name" value="Aconitase iron-sulfur domain"/>
    <property type="match status" value="1"/>
</dbReference>
<keyword evidence="3" id="KW-0411">Iron-sulfur</keyword>
<evidence type="ECO:0000313" key="6">
    <source>
        <dbReference type="Proteomes" id="UP000252530"/>
    </source>
</evidence>
<accession>A0A366KBD7</accession>
<name>A0A366KBD7_9BIFI</name>
<gene>
    <name evidence="5" type="ORF">CRD60_01555</name>
</gene>
<dbReference type="Proteomes" id="UP000252530">
    <property type="component" value="Unassembled WGS sequence"/>
</dbReference>
<dbReference type="InterPro" id="IPR015931">
    <property type="entry name" value="Acnase/IPM_dHydase_lsu_aba_1/3"/>
</dbReference>
<dbReference type="InterPro" id="IPR001030">
    <property type="entry name" value="Acoase/IPM_deHydtase_lsu_aba"/>
</dbReference>
<sequence>MAPEYGSTCGFSPFDQKTVRYMELTGRPQEIIDRAQAYMAANACASRLGPPTIWPTAR</sequence>
<evidence type="ECO:0000259" key="4">
    <source>
        <dbReference type="Pfam" id="PF00330"/>
    </source>
</evidence>
<evidence type="ECO:0000256" key="2">
    <source>
        <dbReference type="ARBA" id="ARBA00023004"/>
    </source>
</evidence>
<organism evidence="5 6">
    <name type="scientific">Bifidobacterium aemilianum</name>
    <dbReference type="NCBI Taxonomy" id="2493120"/>
    <lineage>
        <taxon>Bacteria</taxon>
        <taxon>Bacillati</taxon>
        <taxon>Actinomycetota</taxon>
        <taxon>Actinomycetes</taxon>
        <taxon>Bifidobacteriales</taxon>
        <taxon>Bifidobacteriaceae</taxon>
        <taxon>Bifidobacterium</taxon>
    </lineage>
</organism>
<keyword evidence="2" id="KW-0408">Iron</keyword>
<protein>
    <recommendedName>
        <fullName evidence="4">Aconitase/3-isopropylmalate dehydratase large subunit alpha/beta/alpha domain-containing protein</fullName>
    </recommendedName>
</protein>